<organism evidence="1">
    <name type="scientific">Darwinula stevensoni</name>
    <dbReference type="NCBI Taxonomy" id="69355"/>
    <lineage>
        <taxon>Eukaryota</taxon>
        <taxon>Metazoa</taxon>
        <taxon>Ecdysozoa</taxon>
        <taxon>Arthropoda</taxon>
        <taxon>Crustacea</taxon>
        <taxon>Oligostraca</taxon>
        <taxon>Ostracoda</taxon>
        <taxon>Podocopa</taxon>
        <taxon>Podocopida</taxon>
        <taxon>Darwinulocopina</taxon>
        <taxon>Darwinuloidea</taxon>
        <taxon>Darwinulidae</taxon>
        <taxon>Darwinula</taxon>
    </lineage>
</organism>
<dbReference type="AlphaFoldDB" id="A0A7R9FTD0"/>
<dbReference type="PANTHER" id="PTHR23324:SF83">
    <property type="entry name" value="SEC14-LIKE PROTEIN 2"/>
    <property type="match status" value="1"/>
</dbReference>
<dbReference type="EMBL" id="CAJPEV010006825">
    <property type="protein sequence ID" value="CAG0904396.1"/>
    <property type="molecule type" value="Genomic_DNA"/>
</dbReference>
<sequence>MILCRAISCAYVQHLEWREKWRPEYLRDEWKAPPLLERYGAFGFLGYDLEGSAVFLVDQGGTDLKGILSCISKEDYMRWGIQIAEKGLLEGRRSLGNGNGNGNGNGPAYQFVFIVDLHGWNFSDVFFKPGPSSFQCFRR</sequence>
<dbReference type="Proteomes" id="UP000677054">
    <property type="component" value="Unassembled WGS sequence"/>
</dbReference>
<dbReference type="SUPFAM" id="SSF52087">
    <property type="entry name" value="CRAL/TRIO domain"/>
    <property type="match status" value="1"/>
</dbReference>
<keyword evidence="2" id="KW-1185">Reference proteome</keyword>
<dbReference type="Gene3D" id="3.40.525.10">
    <property type="entry name" value="CRAL-TRIO lipid binding domain"/>
    <property type="match status" value="1"/>
</dbReference>
<dbReference type="PANTHER" id="PTHR23324">
    <property type="entry name" value="SEC14 RELATED PROTEIN"/>
    <property type="match status" value="1"/>
</dbReference>
<evidence type="ECO:0000313" key="1">
    <source>
        <dbReference type="EMBL" id="CAD7253835.1"/>
    </source>
</evidence>
<evidence type="ECO:0000313" key="2">
    <source>
        <dbReference type="Proteomes" id="UP000677054"/>
    </source>
</evidence>
<gene>
    <name evidence="1" type="ORF">DSTB1V02_LOCUS13581</name>
</gene>
<dbReference type="OrthoDB" id="1434354at2759"/>
<reference evidence="1" key="1">
    <citation type="submission" date="2020-11" db="EMBL/GenBank/DDBJ databases">
        <authorList>
            <person name="Tran Van P."/>
        </authorList>
    </citation>
    <scope>NUCLEOTIDE SEQUENCE</scope>
</reference>
<name>A0A7R9FTD0_9CRUS</name>
<dbReference type="EMBL" id="LR906342">
    <property type="protein sequence ID" value="CAD7253835.1"/>
    <property type="molecule type" value="Genomic_DNA"/>
</dbReference>
<accession>A0A7R9FTD0</accession>
<proteinExistence type="predicted"/>
<protein>
    <submittedName>
        <fullName evidence="1">Uncharacterized protein</fullName>
    </submittedName>
</protein>
<dbReference type="InterPro" id="IPR051064">
    <property type="entry name" value="SEC14/CRAL-TRIO_domain"/>
</dbReference>
<dbReference type="GO" id="GO:0005737">
    <property type="term" value="C:cytoplasm"/>
    <property type="evidence" value="ECO:0007669"/>
    <property type="project" value="TreeGrafter"/>
</dbReference>
<dbReference type="InterPro" id="IPR036865">
    <property type="entry name" value="CRAL-TRIO_dom_sf"/>
</dbReference>